<dbReference type="AlphaFoldDB" id="A0A4U0X877"/>
<name>A0A4U0X877_9PEZI</name>
<feature type="compositionally biased region" description="Low complexity" evidence="1">
    <location>
        <begin position="42"/>
        <end position="57"/>
    </location>
</feature>
<sequence length="110" mass="12229">MASPTPTLLQIHTRKFSTKSPSTSTASSRYSSEPRAPRRSSTKSSSASSSRSGSRTSRTSKRNPFKSVGRWFKDTLTAIYGVDDSDYQQGQRRSREQEAASMWWVGFGVV</sequence>
<feature type="compositionally biased region" description="Polar residues" evidence="1">
    <location>
        <begin position="1"/>
        <end position="10"/>
    </location>
</feature>
<evidence type="ECO:0000313" key="2">
    <source>
        <dbReference type="EMBL" id="TKA72201.1"/>
    </source>
</evidence>
<organism evidence="2 3">
    <name type="scientific">Friedmanniomyces simplex</name>
    <dbReference type="NCBI Taxonomy" id="329884"/>
    <lineage>
        <taxon>Eukaryota</taxon>
        <taxon>Fungi</taxon>
        <taxon>Dikarya</taxon>
        <taxon>Ascomycota</taxon>
        <taxon>Pezizomycotina</taxon>
        <taxon>Dothideomycetes</taxon>
        <taxon>Dothideomycetidae</taxon>
        <taxon>Mycosphaerellales</taxon>
        <taxon>Teratosphaeriaceae</taxon>
        <taxon>Friedmanniomyces</taxon>
    </lineage>
</organism>
<proteinExistence type="predicted"/>
<dbReference type="Proteomes" id="UP000309340">
    <property type="component" value="Unassembled WGS sequence"/>
</dbReference>
<feature type="compositionally biased region" description="Low complexity" evidence="1">
    <location>
        <begin position="18"/>
        <end position="31"/>
    </location>
</feature>
<evidence type="ECO:0000256" key="1">
    <source>
        <dbReference type="SAM" id="MobiDB-lite"/>
    </source>
</evidence>
<feature type="region of interest" description="Disordered" evidence="1">
    <location>
        <begin position="1"/>
        <end position="66"/>
    </location>
</feature>
<gene>
    <name evidence="2" type="ORF">B0A55_06966</name>
</gene>
<keyword evidence="3" id="KW-1185">Reference proteome</keyword>
<accession>A0A4U0X877</accession>
<comment type="caution">
    <text evidence="2">The sequence shown here is derived from an EMBL/GenBank/DDBJ whole genome shotgun (WGS) entry which is preliminary data.</text>
</comment>
<evidence type="ECO:0000313" key="3">
    <source>
        <dbReference type="Proteomes" id="UP000309340"/>
    </source>
</evidence>
<reference evidence="2 3" key="1">
    <citation type="submission" date="2017-03" db="EMBL/GenBank/DDBJ databases">
        <title>Genomes of endolithic fungi from Antarctica.</title>
        <authorList>
            <person name="Coleine C."/>
            <person name="Masonjones S."/>
            <person name="Stajich J.E."/>
        </authorList>
    </citation>
    <scope>NUCLEOTIDE SEQUENCE [LARGE SCALE GENOMIC DNA]</scope>
    <source>
        <strain evidence="2 3">CCFEE 5184</strain>
    </source>
</reference>
<protein>
    <submittedName>
        <fullName evidence="2">Uncharacterized protein</fullName>
    </submittedName>
</protein>
<dbReference type="EMBL" id="NAJQ01000319">
    <property type="protein sequence ID" value="TKA72201.1"/>
    <property type="molecule type" value="Genomic_DNA"/>
</dbReference>